<organism evidence="2">
    <name type="scientific">Myoviridae sp. ctXXl13</name>
    <dbReference type="NCBI Taxonomy" id="2827691"/>
    <lineage>
        <taxon>Viruses</taxon>
        <taxon>Duplodnaviria</taxon>
        <taxon>Heunggongvirae</taxon>
        <taxon>Uroviricota</taxon>
        <taxon>Caudoviricetes</taxon>
    </lineage>
</organism>
<evidence type="ECO:0000256" key="1">
    <source>
        <dbReference type="SAM" id="MobiDB-lite"/>
    </source>
</evidence>
<proteinExistence type="predicted"/>
<dbReference type="EMBL" id="BK032836">
    <property type="protein sequence ID" value="DAF63247.1"/>
    <property type="molecule type" value="Genomic_DNA"/>
</dbReference>
<evidence type="ECO:0000313" key="2">
    <source>
        <dbReference type="EMBL" id="DAF63247.1"/>
    </source>
</evidence>
<accession>A0A8S5TJR7</accession>
<name>A0A8S5TJR7_9CAUD</name>
<sequence>MSFDSDLNPMSIKDDIDDISDISRTDNSPEDNIERGSDIRDVIDTILDMELITDDIVNKEIDTYKNTPEKYESVYPFCEEKPIKKSASMINFIIESKYPEKDIEINDDELFDFTKEDLSSEDNGVDKYMDIYNKRMDKLYREDLDSRTNAIKLSILNSYHNVDDKEKM</sequence>
<feature type="region of interest" description="Disordered" evidence="1">
    <location>
        <begin position="1"/>
        <end position="35"/>
    </location>
</feature>
<protein>
    <submittedName>
        <fullName evidence="2">Uncharacterized protein</fullName>
    </submittedName>
</protein>
<reference evidence="2" key="1">
    <citation type="journal article" date="2021" name="Proc. Natl. Acad. Sci. U.S.A.">
        <title>A Catalog of Tens of Thousands of Viruses from Human Metagenomes Reveals Hidden Associations with Chronic Diseases.</title>
        <authorList>
            <person name="Tisza M.J."/>
            <person name="Buck C.B."/>
        </authorList>
    </citation>
    <scope>NUCLEOTIDE SEQUENCE</scope>
    <source>
        <strain evidence="2">CtXXl13</strain>
    </source>
</reference>